<reference evidence="10" key="1">
    <citation type="submission" date="2018-07" db="EMBL/GenBank/DDBJ databases">
        <authorList>
            <person name="Quirk P.G."/>
            <person name="Krulwich T.A."/>
        </authorList>
    </citation>
    <scope>NUCLEOTIDE SEQUENCE</scope>
    <source>
        <strain evidence="10">Anand</strain>
    </source>
</reference>
<dbReference type="GO" id="GO:0005737">
    <property type="term" value="C:cytoplasm"/>
    <property type="evidence" value="ECO:0007669"/>
    <property type="project" value="UniProtKB-SubCell"/>
</dbReference>
<feature type="compositionally biased region" description="Basic and acidic residues" evidence="7">
    <location>
        <begin position="153"/>
        <end position="188"/>
    </location>
</feature>
<dbReference type="GO" id="GO:0016887">
    <property type="term" value="F:ATP hydrolysis activity"/>
    <property type="evidence" value="ECO:0007669"/>
    <property type="project" value="InterPro"/>
</dbReference>
<evidence type="ECO:0000256" key="1">
    <source>
        <dbReference type="ARBA" id="ARBA00004496"/>
    </source>
</evidence>
<dbReference type="PANTHER" id="PTHR23074">
    <property type="entry name" value="AAA DOMAIN-CONTAINING"/>
    <property type="match status" value="1"/>
</dbReference>
<feature type="compositionally biased region" description="Polar residues" evidence="7">
    <location>
        <begin position="189"/>
        <end position="208"/>
    </location>
</feature>
<dbReference type="PANTHER" id="PTHR23074:SF17">
    <property type="entry name" value="FIDGETIN-LIKE PROTEIN 1"/>
    <property type="match status" value="1"/>
</dbReference>
<evidence type="ECO:0000256" key="2">
    <source>
        <dbReference type="ARBA" id="ARBA00006914"/>
    </source>
</evidence>
<evidence type="ECO:0000256" key="4">
    <source>
        <dbReference type="ARBA" id="ARBA00022741"/>
    </source>
</evidence>
<keyword evidence="4 6" id="KW-0547">Nucleotide-binding</keyword>
<comment type="similarity">
    <text evidence="2 6">Belongs to the AAA ATPase family.</text>
</comment>
<evidence type="ECO:0000313" key="10">
    <source>
        <dbReference type="EMBL" id="SVP91061.1"/>
    </source>
</evidence>
<evidence type="ECO:0000259" key="8">
    <source>
        <dbReference type="SMART" id="SM00382"/>
    </source>
</evidence>
<dbReference type="GO" id="GO:0005524">
    <property type="term" value="F:ATP binding"/>
    <property type="evidence" value="ECO:0007669"/>
    <property type="project" value="UniProtKB-KW"/>
</dbReference>
<dbReference type="SMART" id="SM00382">
    <property type="entry name" value="AAA"/>
    <property type="match status" value="1"/>
</dbReference>
<gene>
    <name evidence="9" type="ORF">TAT_000125700</name>
    <name evidence="10" type="ORF">TAV_000125800</name>
</gene>
<keyword evidence="10" id="KW-0378">Hydrolase</keyword>
<dbReference type="GO" id="GO:0006508">
    <property type="term" value="P:proteolysis"/>
    <property type="evidence" value="ECO:0007669"/>
    <property type="project" value="UniProtKB-KW"/>
</dbReference>
<evidence type="ECO:0000256" key="7">
    <source>
        <dbReference type="SAM" id="MobiDB-lite"/>
    </source>
</evidence>
<dbReference type="FunFam" id="3.40.50.300:FF:001054">
    <property type="entry name" value="ATPase, AAA family, putative"/>
    <property type="match status" value="1"/>
</dbReference>
<dbReference type="PROSITE" id="PS00674">
    <property type="entry name" value="AAA"/>
    <property type="match status" value="1"/>
</dbReference>
<dbReference type="AlphaFoldDB" id="A0A3B0N4E6"/>
<accession>A0A3B0N4E6</accession>
<keyword evidence="5 6" id="KW-0067">ATP-binding</keyword>
<evidence type="ECO:0000313" key="9">
    <source>
        <dbReference type="EMBL" id="SVP90548.1"/>
    </source>
</evidence>
<name>A0A3B0N4E6_THEAN</name>
<feature type="region of interest" description="Disordered" evidence="7">
    <location>
        <begin position="146"/>
        <end position="208"/>
    </location>
</feature>
<evidence type="ECO:0000256" key="3">
    <source>
        <dbReference type="ARBA" id="ARBA00022490"/>
    </source>
</evidence>
<protein>
    <submittedName>
        <fullName evidence="10">26S protease subunit, putative</fullName>
    </submittedName>
</protein>
<dbReference type="InterPro" id="IPR003960">
    <property type="entry name" value="ATPase_AAA_CS"/>
</dbReference>
<sequence>MTDDEFYLKALTLAYDSELPPECALKIAEMLNNLYYSEEEVCTDETLGVLYSFNDEISEDFNDSLNPNFDVLINNIDTNYNFNPYVSIYDNSRLLQEEGSESKVKRRLYMDNFFEGDSYVSNIPLTNVTRRYLINTINENIFERSKIANTKSEPPKKSEPGPILKKPEPKDKIVPDEPKLQKSADDYRNLNNYHPKVQTNSSTSEKNYSNMVNNAPYVKPKSINKFNANNKVEKNVGFKSGLEYLNSQIKEGNAKPMEEIDLTKSNISDYKNLARNQLNEQYPKQNSYPGYNLGNYNNYKPRQGMNNKVDGPHLDPKYLPLVTGDVTPEMISMALDMKVLECQKITKDDIVGLDDVKKVVIDKIVNPILMPNLHIGLFKAPKGILLFGPPGTGKTTIAKWIANVSNATFFEISPSSITSKFYGESESIIKTLFKVALVDSPSLIFIDEVDAVLGKRKSTDDDSSVRMKNQLLQMMDGINSGSLSVDKESGEERVVIVIGATNRPHMMDSAALRRFTKRILIPPPDHETRKKFIIDIINKRSSKKCLLSEEDLEKISVSTDGWTGCDLLTLCYKAAEYCYDDTIDLFGGIENIKSFNDFRGVEMKDIERALECTRPSTDEGMEFFLDWSSKHGSV</sequence>
<comment type="subcellular location">
    <subcellularLocation>
        <location evidence="1">Cytoplasm</location>
    </subcellularLocation>
</comment>
<dbReference type="Pfam" id="PF00004">
    <property type="entry name" value="AAA"/>
    <property type="match status" value="1"/>
</dbReference>
<dbReference type="Gene3D" id="3.40.50.300">
    <property type="entry name" value="P-loop containing nucleotide triphosphate hydrolases"/>
    <property type="match status" value="1"/>
</dbReference>
<evidence type="ECO:0000256" key="5">
    <source>
        <dbReference type="ARBA" id="ARBA00022840"/>
    </source>
</evidence>
<organism evidence="10">
    <name type="scientific">Theileria annulata</name>
    <dbReference type="NCBI Taxonomy" id="5874"/>
    <lineage>
        <taxon>Eukaryota</taxon>
        <taxon>Sar</taxon>
        <taxon>Alveolata</taxon>
        <taxon>Apicomplexa</taxon>
        <taxon>Aconoidasida</taxon>
        <taxon>Piroplasmida</taxon>
        <taxon>Theileriidae</taxon>
        <taxon>Theileria</taxon>
    </lineage>
</organism>
<dbReference type="InterPro" id="IPR027417">
    <property type="entry name" value="P-loop_NTPase"/>
</dbReference>
<keyword evidence="3" id="KW-0963">Cytoplasm</keyword>
<feature type="domain" description="AAA+ ATPase" evidence="8">
    <location>
        <begin position="380"/>
        <end position="525"/>
    </location>
</feature>
<keyword evidence="10" id="KW-0645">Protease</keyword>
<dbReference type="SUPFAM" id="SSF52540">
    <property type="entry name" value="P-loop containing nucleoside triphosphate hydrolases"/>
    <property type="match status" value="1"/>
</dbReference>
<evidence type="ECO:0000256" key="6">
    <source>
        <dbReference type="RuleBase" id="RU003651"/>
    </source>
</evidence>
<dbReference type="InterPro" id="IPR050304">
    <property type="entry name" value="MT-severing_AAA_ATPase"/>
</dbReference>
<dbReference type="InterPro" id="IPR003959">
    <property type="entry name" value="ATPase_AAA_core"/>
</dbReference>
<dbReference type="VEuPathDB" id="PiroplasmaDB:TA15825"/>
<proteinExistence type="inferred from homology"/>
<dbReference type="EMBL" id="UIVT01000002">
    <property type="protein sequence ID" value="SVP90548.1"/>
    <property type="molecule type" value="Genomic_DNA"/>
</dbReference>
<dbReference type="GO" id="GO:0008233">
    <property type="term" value="F:peptidase activity"/>
    <property type="evidence" value="ECO:0007669"/>
    <property type="project" value="UniProtKB-KW"/>
</dbReference>
<dbReference type="InterPro" id="IPR003593">
    <property type="entry name" value="AAA+_ATPase"/>
</dbReference>
<dbReference type="Gene3D" id="1.10.8.60">
    <property type="match status" value="1"/>
</dbReference>
<dbReference type="EMBL" id="UIVS01000002">
    <property type="protein sequence ID" value="SVP91061.1"/>
    <property type="molecule type" value="Genomic_DNA"/>
</dbReference>